<proteinExistence type="predicted"/>
<dbReference type="SUPFAM" id="SSF56935">
    <property type="entry name" value="Porins"/>
    <property type="match status" value="1"/>
</dbReference>
<gene>
    <name evidence="1" type="ORF">LCGC14_1651040</name>
</gene>
<name>A0A0F9KCL1_9ZZZZ</name>
<reference evidence="1" key="1">
    <citation type="journal article" date="2015" name="Nature">
        <title>Complex archaea that bridge the gap between prokaryotes and eukaryotes.</title>
        <authorList>
            <person name="Spang A."/>
            <person name="Saw J.H."/>
            <person name="Jorgensen S.L."/>
            <person name="Zaremba-Niedzwiedzka K."/>
            <person name="Martijn J."/>
            <person name="Lind A.E."/>
            <person name="van Eijk R."/>
            <person name="Schleper C."/>
            <person name="Guy L."/>
            <person name="Ettema T.J."/>
        </authorList>
    </citation>
    <scope>NUCLEOTIDE SEQUENCE</scope>
</reference>
<sequence>MRRKKIYLPFILFFFAFSLSLFLQAEDNDKTFYGNFMFGYRIVDTSGADFKYKEDINLGEGARLFNFSLHYVPVEELAKVFDRIDLNIYNLGGDPFETFGLSIQKSGTYKFKYDRKKSTYFYHDLHEVGGGELFDLHTFNFDRIADSGFLKIWLGKNVNLYMNFDSYTKSGNSVTTFDINRVEFEFDQPIEEKSREVAIGVEVNLNRYSFVLEERIRDYETSNSMFLPGFADGGTGASYPSALYYFILNQPYDLKTYTHTFKISARPFNNLLIAGSGQLSNQDMDLTYSEDAGGVDYLGSSFTTSSSGTGSFERKIQLYDLDVSYLLFNKLAIISAVRYHDFEQDGSLTIDSVEESAALNFDTLGIEAGVQYQFSPKIGLTLGYRHETRKLDGVETVTLEEKTKRNGFFENLKLDFSRSFKLTLDHQRGYYNDPFTLISPTGFDRLKLTAKLRVKKLNISSSYLLKRSESKIGDDRWKSTQNRLNLRVGYKVEKFKMFAGYSLNDVEHKGDRTVAYPPSFSGAAGTFDWSISYEGKSHLLDASLSFNPKEDWKIGVYANSYTNKGFWE</sequence>
<feature type="non-terminal residue" evidence="1">
    <location>
        <position position="568"/>
    </location>
</feature>
<evidence type="ECO:0000313" key="1">
    <source>
        <dbReference type="EMBL" id="KKM19893.1"/>
    </source>
</evidence>
<dbReference type="EMBL" id="LAZR01013884">
    <property type="protein sequence ID" value="KKM19893.1"/>
    <property type="molecule type" value="Genomic_DNA"/>
</dbReference>
<organism evidence="1">
    <name type="scientific">marine sediment metagenome</name>
    <dbReference type="NCBI Taxonomy" id="412755"/>
    <lineage>
        <taxon>unclassified sequences</taxon>
        <taxon>metagenomes</taxon>
        <taxon>ecological metagenomes</taxon>
    </lineage>
</organism>
<accession>A0A0F9KCL1</accession>
<comment type="caution">
    <text evidence="1">The sequence shown here is derived from an EMBL/GenBank/DDBJ whole genome shotgun (WGS) entry which is preliminary data.</text>
</comment>
<dbReference type="AlphaFoldDB" id="A0A0F9KCL1"/>
<protein>
    <submittedName>
        <fullName evidence="1">Uncharacterized protein</fullName>
    </submittedName>
</protein>